<keyword evidence="4" id="KW-0489">Methyltransferase</keyword>
<name>A0A9X3ZHU8_9HYPH</name>
<feature type="active site" description="Nucleophile; methyl group acceptor from either O6-methylguanine or O4-methylthymine" evidence="10">
    <location>
        <position position="318"/>
    </location>
</feature>
<dbReference type="Pfam" id="PF01035">
    <property type="entry name" value="DNA_binding_1"/>
    <property type="match status" value="1"/>
</dbReference>
<evidence type="ECO:0000256" key="11">
    <source>
        <dbReference type="PIRSR" id="PIRSR000409-3"/>
    </source>
</evidence>
<evidence type="ECO:0000259" key="12">
    <source>
        <dbReference type="PROSITE" id="PS01124"/>
    </source>
</evidence>
<dbReference type="Gene3D" id="3.40.10.10">
    <property type="entry name" value="DNA Methylphosphotriester Repair Domain"/>
    <property type="match status" value="1"/>
</dbReference>
<dbReference type="InterPro" id="IPR016221">
    <property type="entry name" value="Bifunct_regulatory_prot_Ada"/>
</dbReference>
<feature type="binding site" evidence="11">
    <location>
        <position position="37"/>
    </location>
    <ligand>
        <name>Zn(2+)</name>
        <dbReference type="ChEBI" id="CHEBI:29105"/>
    </ligand>
</feature>
<comment type="similarity">
    <text evidence="2">Belongs to the MGMT family.</text>
</comment>
<keyword evidence="7" id="KW-0010">Activator</keyword>
<evidence type="ECO:0000256" key="8">
    <source>
        <dbReference type="ARBA" id="ARBA00023204"/>
    </source>
</evidence>
<dbReference type="Proteomes" id="UP001151234">
    <property type="component" value="Unassembled WGS sequence"/>
</dbReference>
<dbReference type="PANTHER" id="PTHR10815">
    <property type="entry name" value="METHYLATED-DNA--PROTEIN-CYSTEINE METHYLTRANSFERASE"/>
    <property type="match status" value="1"/>
</dbReference>
<feature type="binding site" evidence="11">
    <location>
        <position position="41"/>
    </location>
    <ligand>
        <name>Zn(2+)</name>
        <dbReference type="ChEBI" id="CHEBI:29105"/>
    </ligand>
</feature>
<dbReference type="GO" id="GO:0043565">
    <property type="term" value="F:sequence-specific DNA binding"/>
    <property type="evidence" value="ECO:0007669"/>
    <property type="project" value="InterPro"/>
</dbReference>
<evidence type="ECO:0000256" key="9">
    <source>
        <dbReference type="ARBA" id="ARBA00049348"/>
    </source>
</evidence>
<dbReference type="GO" id="GO:0003700">
    <property type="term" value="F:DNA-binding transcription factor activity"/>
    <property type="evidence" value="ECO:0007669"/>
    <property type="project" value="InterPro"/>
</dbReference>
<evidence type="ECO:0000256" key="3">
    <source>
        <dbReference type="ARBA" id="ARBA00011918"/>
    </source>
</evidence>
<dbReference type="Gene3D" id="1.10.10.10">
    <property type="entry name" value="Winged helix-like DNA-binding domain superfamily/Winged helix DNA-binding domain"/>
    <property type="match status" value="1"/>
</dbReference>
<dbReference type="GO" id="GO:0006281">
    <property type="term" value="P:DNA repair"/>
    <property type="evidence" value="ECO:0007669"/>
    <property type="project" value="UniProtKB-KW"/>
</dbReference>
<feature type="binding site" evidence="11">
    <location>
        <position position="71"/>
    </location>
    <ligand>
        <name>Zn(2+)</name>
        <dbReference type="ChEBI" id="CHEBI:29105"/>
    </ligand>
</feature>
<sequence length="363" mass="39812">MLFKLPDNDVLYQALVSRDASYDGRVFVGVSSTGIFCRLTCPARNPKRENCQFFQTVAACIEAGYRPCKRCSPLKPAAEADAMIADLLAALEADPLRRWSEGDIIAMGYDPSTVRRAFKRHFDMTFLEMARLGRLRDGFVTLSSGGRVIDAQQDAGFESASGFRSAFARLLGRSPSRFSGEELLLADWFDTPLGPMIAVSDPHTLHLLEFADRKALPTELRRLQKKVRGGIGIGRHKPTEAIKLELDDYFAGRSAVFETPLTMHGSPFTRRVWQELLTIAPGETRTYSDIARLIGKPSAVRAVARANGANQIALVIPCHRVLGSDGSLTGYGGGLWRKQKLIDLETTLAGGVSAPGKNRREPG</sequence>
<proteinExistence type="inferred from homology"/>
<gene>
    <name evidence="13" type="ORF">OQ273_10545</name>
</gene>
<evidence type="ECO:0000256" key="2">
    <source>
        <dbReference type="ARBA" id="ARBA00008711"/>
    </source>
</evidence>
<dbReference type="InterPro" id="IPR018060">
    <property type="entry name" value="HTH_AraC"/>
</dbReference>
<accession>A0A9X3ZHU8</accession>
<dbReference type="SUPFAM" id="SSF57884">
    <property type="entry name" value="Ada DNA repair protein, N-terminal domain (N-Ada 10)"/>
    <property type="match status" value="1"/>
</dbReference>
<dbReference type="Gene3D" id="3.30.160.70">
    <property type="entry name" value="Methylated DNA-protein cysteine methyltransferase domain"/>
    <property type="match status" value="1"/>
</dbReference>
<dbReference type="InterPro" id="IPR036388">
    <property type="entry name" value="WH-like_DNA-bd_sf"/>
</dbReference>
<dbReference type="PROSITE" id="PS01124">
    <property type="entry name" value="HTH_ARAC_FAMILY_2"/>
    <property type="match status" value="1"/>
</dbReference>
<dbReference type="Pfam" id="PF02805">
    <property type="entry name" value="Ada_Zn_binding"/>
    <property type="match status" value="1"/>
</dbReference>
<dbReference type="EC" id="2.1.1.63" evidence="3"/>
<evidence type="ECO:0000313" key="14">
    <source>
        <dbReference type="Proteomes" id="UP001151234"/>
    </source>
</evidence>
<comment type="catalytic activity">
    <reaction evidence="1">
        <text>a 4-O-methyl-thymidine in DNA + L-cysteinyl-[protein] = a thymidine in DNA + S-methyl-L-cysteinyl-[protein]</text>
        <dbReference type="Rhea" id="RHEA:53428"/>
        <dbReference type="Rhea" id="RHEA-COMP:10131"/>
        <dbReference type="Rhea" id="RHEA-COMP:10132"/>
        <dbReference type="Rhea" id="RHEA-COMP:13555"/>
        <dbReference type="Rhea" id="RHEA-COMP:13556"/>
        <dbReference type="ChEBI" id="CHEBI:29950"/>
        <dbReference type="ChEBI" id="CHEBI:82612"/>
        <dbReference type="ChEBI" id="CHEBI:137386"/>
        <dbReference type="ChEBI" id="CHEBI:137387"/>
        <dbReference type="EC" id="2.1.1.63"/>
    </reaction>
</comment>
<evidence type="ECO:0000256" key="4">
    <source>
        <dbReference type="ARBA" id="ARBA00022603"/>
    </source>
</evidence>
<dbReference type="RefSeq" id="WP_267990460.1">
    <property type="nucleotide sequence ID" value="NZ_JAPJZI010000001.1"/>
</dbReference>
<dbReference type="GO" id="GO:0003908">
    <property type="term" value="F:methylated-DNA-[protein]-cysteine S-methyltransferase activity"/>
    <property type="evidence" value="ECO:0007669"/>
    <property type="project" value="UniProtKB-EC"/>
</dbReference>
<keyword evidence="5" id="KW-0808">Transferase</keyword>
<dbReference type="SMART" id="SM00342">
    <property type="entry name" value="HTH_ARAC"/>
    <property type="match status" value="1"/>
</dbReference>
<comment type="catalytic activity">
    <reaction evidence="9">
        <text>a 6-O-methyl-2'-deoxyguanosine in DNA + L-cysteinyl-[protein] = S-methyl-L-cysteinyl-[protein] + a 2'-deoxyguanosine in DNA</text>
        <dbReference type="Rhea" id="RHEA:24000"/>
        <dbReference type="Rhea" id="RHEA-COMP:10131"/>
        <dbReference type="Rhea" id="RHEA-COMP:10132"/>
        <dbReference type="Rhea" id="RHEA-COMP:11367"/>
        <dbReference type="Rhea" id="RHEA-COMP:11368"/>
        <dbReference type="ChEBI" id="CHEBI:29950"/>
        <dbReference type="ChEBI" id="CHEBI:82612"/>
        <dbReference type="ChEBI" id="CHEBI:85445"/>
        <dbReference type="ChEBI" id="CHEBI:85448"/>
        <dbReference type="EC" id="2.1.1.63"/>
    </reaction>
</comment>
<dbReference type="InterPro" id="IPR035451">
    <property type="entry name" value="Ada-like_dom_sf"/>
</dbReference>
<keyword evidence="6" id="KW-0227">DNA damage</keyword>
<evidence type="ECO:0000256" key="7">
    <source>
        <dbReference type="ARBA" id="ARBA00023159"/>
    </source>
</evidence>
<dbReference type="PROSITE" id="PS00374">
    <property type="entry name" value="MGMT"/>
    <property type="match status" value="1"/>
</dbReference>
<evidence type="ECO:0000256" key="6">
    <source>
        <dbReference type="ARBA" id="ARBA00022763"/>
    </source>
</evidence>
<evidence type="ECO:0000256" key="1">
    <source>
        <dbReference type="ARBA" id="ARBA00001286"/>
    </source>
</evidence>
<dbReference type="Gene3D" id="1.10.10.60">
    <property type="entry name" value="Homeodomain-like"/>
    <property type="match status" value="1"/>
</dbReference>
<protein>
    <recommendedName>
        <fullName evidence="3">methylated-DNA--[protein]-cysteine S-methyltransferase</fullName>
        <ecNumber evidence="3">2.1.1.63</ecNumber>
    </recommendedName>
</protein>
<organism evidence="13 14">
    <name type="scientific">Hoeflea prorocentri</name>
    <dbReference type="NCBI Taxonomy" id="1922333"/>
    <lineage>
        <taxon>Bacteria</taxon>
        <taxon>Pseudomonadati</taxon>
        <taxon>Pseudomonadota</taxon>
        <taxon>Alphaproteobacteria</taxon>
        <taxon>Hyphomicrobiales</taxon>
        <taxon>Rhizobiaceae</taxon>
        <taxon>Hoeflea</taxon>
    </lineage>
</organism>
<feature type="domain" description="HTH araC/xylS-type" evidence="12">
    <location>
        <begin position="107"/>
        <end position="181"/>
    </location>
</feature>
<dbReference type="InterPro" id="IPR001497">
    <property type="entry name" value="MethylDNA_cys_MeTrfase_AS"/>
</dbReference>
<dbReference type="InterPro" id="IPR036631">
    <property type="entry name" value="MGMT_N_sf"/>
</dbReference>
<dbReference type="FunFam" id="1.10.10.10:FF:000214">
    <property type="entry name" value="Methylated-DNA--protein-cysteine methyltransferase"/>
    <property type="match status" value="1"/>
</dbReference>
<evidence type="ECO:0000256" key="5">
    <source>
        <dbReference type="ARBA" id="ARBA00022679"/>
    </source>
</evidence>
<keyword evidence="8" id="KW-0234">DNA repair</keyword>
<dbReference type="GO" id="GO:0008270">
    <property type="term" value="F:zinc ion binding"/>
    <property type="evidence" value="ECO:0007669"/>
    <property type="project" value="InterPro"/>
</dbReference>
<dbReference type="InterPro" id="IPR036217">
    <property type="entry name" value="MethylDNA_cys_MeTrfase_DNAb"/>
</dbReference>
<keyword evidence="11" id="KW-0862">Zinc</keyword>
<dbReference type="GO" id="GO:0032259">
    <property type="term" value="P:methylation"/>
    <property type="evidence" value="ECO:0007669"/>
    <property type="project" value="UniProtKB-KW"/>
</dbReference>
<dbReference type="NCBIfam" id="TIGR00589">
    <property type="entry name" value="ogt"/>
    <property type="match status" value="1"/>
</dbReference>
<keyword evidence="14" id="KW-1185">Reference proteome</keyword>
<feature type="binding site" evidence="11">
    <location>
        <position position="68"/>
    </location>
    <ligand>
        <name>Zn(2+)</name>
        <dbReference type="ChEBI" id="CHEBI:29105"/>
    </ligand>
</feature>
<dbReference type="EMBL" id="JAPJZI010000001">
    <property type="protein sequence ID" value="MDA5399011.1"/>
    <property type="molecule type" value="Genomic_DNA"/>
</dbReference>
<comment type="cofactor">
    <cofactor evidence="11">
        <name>Zn(2+)</name>
        <dbReference type="ChEBI" id="CHEBI:29105"/>
    </cofactor>
    <text evidence="11">Binds 1 zinc ion per subunit.</text>
</comment>
<comment type="caution">
    <text evidence="13">The sequence shown here is derived from an EMBL/GenBank/DDBJ whole genome shotgun (WGS) entry which is preliminary data.</text>
</comment>
<dbReference type="PIRSF" id="PIRSF000409">
    <property type="entry name" value="Ada"/>
    <property type="match status" value="1"/>
</dbReference>
<dbReference type="AlphaFoldDB" id="A0A9X3ZHU8"/>
<keyword evidence="11" id="KW-0479">Metal-binding</keyword>
<dbReference type="InterPro" id="IPR014048">
    <property type="entry name" value="MethylDNA_cys_MeTrfase_DNA-bd"/>
</dbReference>
<evidence type="ECO:0000256" key="10">
    <source>
        <dbReference type="PIRSR" id="PIRSR000409-1"/>
    </source>
</evidence>
<dbReference type="Pfam" id="PF12833">
    <property type="entry name" value="HTH_18"/>
    <property type="match status" value="1"/>
</dbReference>
<feature type="active site" description="Nucleophile; methyl group acceptor from methylphosphotriester" evidence="10">
    <location>
        <position position="37"/>
    </location>
</feature>
<dbReference type="SUPFAM" id="SSF46767">
    <property type="entry name" value="Methylated DNA-protein cysteine methyltransferase, C-terminal domain"/>
    <property type="match status" value="1"/>
</dbReference>
<dbReference type="CDD" id="cd06445">
    <property type="entry name" value="ATase"/>
    <property type="match status" value="1"/>
</dbReference>
<dbReference type="InterPro" id="IPR004026">
    <property type="entry name" value="Ada_DNA_repair_Zn-bd"/>
</dbReference>
<reference evidence="13" key="1">
    <citation type="submission" date="2022-11" db="EMBL/GenBank/DDBJ databases">
        <title>Draft genome sequence of Hoeflea poritis E7-10 and Hoeflea prorocentri PM5-8, separated from scleractinian coral Porites lutea and marine dinoflagellate.</title>
        <authorList>
            <person name="Zhang G."/>
            <person name="Wei Q."/>
            <person name="Cai L."/>
        </authorList>
    </citation>
    <scope>NUCLEOTIDE SEQUENCE</scope>
    <source>
        <strain evidence="13">PM5-8</strain>
    </source>
</reference>
<dbReference type="PANTHER" id="PTHR10815:SF5">
    <property type="entry name" value="METHYLATED-DNA--PROTEIN-CYSTEINE METHYLTRANSFERASE"/>
    <property type="match status" value="1"/>
</dbReference>
<dbReference type="SUPFAM" id="SSF53155">
    <property type="entry name" value="Methylated DNA-protein cysteine methyltransferase domain"/>
    <property type="match status" value="1"/>
</dbReference>
<evidence type="ECO:0000313" key="13">
    <source>
        <dbReference type="EMBL" id="MDA5399011.1"/>
    </source>
</evidence>